<accession>G7IWM2</accession>
<dbReference type="GO" id="GO:0016567">
    <property type="term" value="P:protein ubiquitination"/>
    <property type="evidence" value="ECO:0000318"/>
    <property type="project" value="GO_Central"/>
</dbReference>
<reference evidence="3" key="5">
    <citation type="journal article" date="2018" name="Nat. Plants">
        <title>Whole-genome landscape of Medicago truncatula symbiotic genes.</title>
        <authorList>
            <person name="Pecrix Y."/>
            <person name="Gamas P."/>
            <person name="Carrere S."/>
        </authorList>
    </citation>
    <scope>NUCLEOTIDE SEQUENCE</scope>
    <source>
        <tissue evidence="3">Leaves</tissue>
    </source>
</reference>
<organism evidence="2 5">
    <name type="scientific">Medicago truncatula</name>
    <name type="common">Barrel medic</name>
    <name type="synonym">Medicago tribuloides</name>
    <dbReference type="NCBI Taxonomy" id="3880"/>
    <lineage>
        <taxon>Eukaryota</taxon>
        <taxon>Viridiplantae</taxon>
        <taxon>Streptophyta</taxon>
        <taxon>Embryophyta</taxon>
        <taxon>Tracheophyta</taxon>
        <taxon>Spermatophyta</taxon>
        <taxon>Magnoliopsida</taxon>
        <taxon>eudicotyledons</taxon>
        <taxon>Gunneridae</taxon>
        <taxon>Pentapetalae</taxon>
        <taxon>rosids</taxon>
        <taxon>fabids</taxon>
        <taxon>Fabales</taxon>
        <taxon>Fabaceae</taxon>
        <taxon>Papilionoideae</taxon>
        <taxon>50 kb inversion clade</taxon>
        <taxon>NPAAA clade</taxon>
        <taxon>Hologalegina</taxon>
        <taxon>IRL clade</taxon>
        <taxon>Trifolieae</taxon>
        <taxon>Medicago</taxon>
    </lineage>
</organism>
<feature type="domain" description="F-box" evidence="1">
    <location>
        <begin position="13"/>
        <end position="53"/>
    </location>
</feature>
<dbReference type="STRING" id="3880.G7IWM2"/>
<reference evidence="6" key="4">
    <citation type="journal article" date="2018" name="Nat. Plants">
        <title>Whole-genome landscape of Medicago truncatula symbiotic genes.</title>
        <authorList>
            <person name="Pecrix Y."/>
            <person name="Staton S.E."/>
            <person name="Sallet E."/>
            <person name="Lelandais-Briere C."/>
            <person name="Moreau S."/>
            <person name="Carrere S."/>
            <person name="Blein T."/>
            <person name="Jardinaud M.F."/>
            <person name="Latrasse D."/>
            <person name="Zouine M."/>
            <person name="Zahm M."/>
            <person name="Kreplak J."/>
            <person name="Mayjonade B."/>
            <person name="Satge C."/>
            <person name="Perez M."/>
            <person name="Cauet S."/>
            <person name="Marande W."/>
            <person name="Chantry-Darmon C."/>
            <person name="Lopez-Roques C."/>
            <person name="Bouchez O."/>
            <person name="Berard A."/>
            <person name="Debelle F."/>
            <person name="Munos S."/>
            <person name="Bendahmane A."/>
            <person name="Berges H."/>
            <person name="Niebel A."/>
            <person name="Buitink J."/>
            <person name="Frugier F."/>
            <person name="Benhamed M."/>
            <person name="Crespi M."/>
            <person name="Gouzy J."/>
            <person name="Gamas P."/>
        </authorList>
    </citation>
    <scope>NUCLEOTIDE SEQUENCE [LARGE SCALE GENOMIC DNA]</scope>
    <source>
        <strain evidence="6">cv. Jemalong A17</strain>
    </source>
</reference>
<dbReference type="Proteomes" id="UP000002051">
    <property type="component" value="Chromosome 3"/>
</dbReference>
<dbReference type="HOGENOM" id="CLU_019286_1_0_1"/>
<dbReference type="Proteomes" id="UP000265566">
    <property type="component" value="Chromosome 3"/>
</dbReference>
<evidence type="ECO:0000313" key="2">
    <source>
        <dbReference type="EMBL" id="AES69435.2"/>
    </source>
</evidence>
<proteinExistence type="predicted"/>
<evidence type="ECO:0000313" key="3">
    <source>
        <dbReference type="EMBL" id="RHN66240.1"/>
    </source>
</evidence>
<dbReference type="AlphaFoldDB" id="G7IWM2"/>
<keyword evidence="5" id="KW-1185">Reference proteome</keyword>
<dbReference type="EMBL" id="CM001219">
    <property type="protein sequence ID" value="AES69435.2"/>
    <property type="molecule type" value="Genomic_DNA"/>
</dbReference>
<dbReference type="Pfam" id="PF00646">
    <property type="entry name" value="F-box"/>
    <property type="match status" value="1"/>
</dbReference>
<dbReference type="InterPro" id="IPR005174">
    <property type="entry name" value="KIB1-4_b-propeller"/>
</dbReference>
<dbReference type="SMART" id="SM00256">
    <property type="entry name" value="FBOX"/>
    <property type="match status" value="1"/>
</dbReference>
<reference evidence="2 5" key="1">
    <citation type="journal article" date="2011" name="Nature">
        <title>The Medicago genome provides insight into the evolution of rhizobial symbioses.</title>
        <authorList>
            <person name="Young N.D."/>
            <person name="Debelle F."/>
            <person name="Oldroyd G.E."/>
            <person name="Geurts R."/>
            <person name="Cannon S.B."/>
            <person name="Udvardi M.K."/>
            <person name="Benedito V.A."/>
            <person name="Mayer K.F."/>
            <person name="Gouzy J."/>
            <person name="Schoof H."/>
            <person name="Van de Peer Y."/>
            <person name="Proost S."/>
            <person name="Cook D.R."/>
            <person name="Meyers B.C."/>
            <person name="Spannagl M."/>
            <person name="Cheung F."/>
            <person name="De Mita S."/>
            <person name="Krishnakumar V."/>
            <person name="Gundlach H."/>
            <person name="Zhou S."/>
            <person name="Mudge J."/>
            <person name="Bharti A.K."/>
            <person name="Murray J.D."/>
            <person name="Naoumkina M.A."/>
            <person name="Rosen B."/>
            <person name="Silverstein K.A."/>
            <person name="Tang H."/>
            <person name="Rombauts S."/>
            <person name="Zhao P.X."/>
            <person name="Zhou P."/>
            <person name="Barbe V."/>
            <person name="Bardou P."/>
            <person name="Bechner M."/>
            <person name="Bellec A."/>
            <person name="Berger A."/>
            <person name="Berges H."/>
            <person name="Bidwell S."/>
            <person name="Bisseling T."/>
            <person name="Choisne N."/>
            <person name="Couloux A."/>
            <person name="Denny R."/>
            <person name="Deshpande S."/>
            <person name="Dai X."/>
            <person name="Doyle J.J."/>
            <person name="Dudez A.M."/>
            <person name="Farmer A.D."/>
            <person name="Fouteau S."/>
            <person name="Franken C."/>
            <person name="Gibelin C."/>
            <person name="Gish J."/>
            <person name="Goldstein S."/>
            <person name="Gonzalez A.J."/>
            <person name="Green P.J."/>
            <person name="Hallab A."/>
            <person name="Hartog M."/>
            <person name="Hua A."/>
            <person name="Humphray S.J."/>
            <person name="Jeong D.H."/>
            <person name="Jing Y."/>
            <person name="Jocker A."/>
            <person name="Kenton S.M."/>
            <person name="Kim D.J."/>
            <person name="Klee K."/>
            <person name="Lai H."/>
            <person name="Lang C."/>
            <person name="Lin S."/>
            <person name="Macmil S.L."/>
            <person name="Magdelenat G."/>
            <person name="Matthews L."/>
            <person name="McCorrison J."/>
            <person name="Monaghan E.L."/>
            <person name="Mun J.H."/>
            <person name="Najar F.Z."/>
            <person name="Nicholson C."/>
            <person name="Noirot C."/>
            <person name="O'Bleness M."/>
            <person name="Paule C.R."/>
            <person name="Poulain J."/>
            <person name="Prion F."/>
            <person name="Qin B."/>
            <person name="Qu C."/>
            <person name="Retzel E.F."/>
            <person name="Riddle C."/>
            <person name="Sallet E."/>
            <person name="Samain S."/>
            <person name="Samson N."/>
            <person name="Sanders I."/>
            <person name="Saurat O."/>
            <person name="Scarpelli C."/>
            <person name="Schiex T."/>
            <person name="Segurens B."/>
            <person name="Severin A.J."/>
            <person name="Sherrier D.J."/>
            <person name="Shi R."/>
            <person name="Sims S."/>
            <person name="Singer S.R."/>
            <person name="Sinharoy S."/>
            <person name="Sterck L."/>
            <person name="Viollet A."/>
            <person name="Wang B.B."/>
            <person name="Wang K."/>
            <person name="Wang M."/>
            <person name="Wang X."/>
            <person name="Warfsmann J."/>
            <person name="Weissenbach J."/>
            <person name="White D.D."/>
            <person name="White J.D."/>
            <person name="Wiley G.B."/>
            <person name="Wincker P."/>
            <person name="Xing Y."/>
            <person name="Yang L."/>
            <person name="Yao Z."/>
            <person name="Ying F."/>
            <person name="Zhai J."/>
            <person name="Zhou L."/>
            <person name="Zuber A."/>
            <person name="Denarie J."/>
            <person name="Dixon R.A."/>
            <person name="May G.D."/>
            <person name="Schwartz D.C."/>
            <person name="Rogers J."/>
            <person name="Quetier F."/>
            <person name="Town C.D."/>
            <person name="Roe B.A."/>
        </authorList>
    </citation>
    <scope>NUCLEOTIDE SEQUENCE [LARGE SCALE GENOMIC DNA]</scope>
    <source>
        <strain evidence="2">A17</strain>
        <strain evidence="4 5">cv. Jemalong A17</strain>
    </source>
</reference>
<reference evidence="2 5" key="2">
    <citation type="journal article" date="2014" name="BMC Genomics">
        <title>An improved genome release (version Mt4.0) for the model legume Medicago truncatula.</title>
        <authorList>
            <person name="Tang H."/>
            <person name="Krishnakumar V."/>
            <person name="Bidwell S."/>
            <person name="Rosen B."/>
            <person name="Chan A."/>
            <person name="Zhou S."/>
            <person name="Gentzbittel L."/>
            <person name="Childs K.L."/>
            <person name="Yandell M."/>
            <person name="Gundlach H."/>
            <person name="Mayer K.F."/>
            <person name="Schwartz D.C."/>
            <person name="Town C.D."/>
        </authorList>
    </citation>
    <scope>GENOME REANNOTATION</scope>
    <source>
        <strain evidence="4 5">cv. Jemalong A17</strain>
    </source>
</reference>
<dbReference type="PANTHER" id="PTHR47123:SF15">
    <property type="entry name" value="F-BOX PROTEIN SKIP23"/>
    <property type="match status" value="1"/>
</dbReference>
<dbReference type="EMBL" id="PSQE01000003">
    <property type="protein sequence ID" value="RHN66240.1"/>
    <property type="molecule type" value="Genomic_DNA"/>
</dbReference>
<dbReference type="Gramene" id="rna14184">
    <property type="protein sequence ID" value="RHN66240.1"/>
    <property type="gene ID" value="gene14184"/>
</dbReference>
<dbReference type="PaxDb" id="3880-AES90800"/>
<accession>A0A0C3VDJ1</accession>
<dbReference type="InterPro" id="IPR036047">
    <property type="entry name" value="F-box-like_dom_sf"/>
</dbReference>
<dbReference type="OMA" id="TPENECM"/>
<dbReference type="InterPro" id="IPR001810">
    <property type="entry name" value="F-box_dom"/>
</dbReference>
<reference evidence="4" key="3">
    <citation type="submission" date="2015-04" db="UniProtKB">
        <authorList>
            <consortium name="EnsemblPlants"/>
        </authorList>
    </citation>
    <scope>IDENTIFICATION</scope>
    <source>
        <strain evidence="4">cv. Jemalong A17</strain>
    </source>
</reference>
<dbReference type="Pfam" id="PF03478">
    <property type="entry name" value="Beta-prop_KIB1-4"/>
    <property type="match status" value="1"/>
</dbReference>
<evidence type="ECO:0000313" key="4">
    <source>
        <dbReference type="EnsemblPlants" id="AES69435"/>
    </source>
</evidence>
<evidence type="ECO:0000313" key="6">
    <source>
        <dbReference type="Proteomes" id="UP000265566"/>
    </source>
</evidence>
<protein>
    <submittedName>
        <fullName evidence="2">F-box protein</fullName>
    </submittedName>
    <submittedName>
        <fullName evidence="3">Putative F-box domain-containing protein</fullName>
    </submittedName>
</protein>
<sequence>MAALKMKADWKELPRELLHLISQRIDTEIDLIRFRSVCSHWRSSSIQNHHLDILPFEVPILKFPLDIEFYNNNNEGIPISFCHLSKSSFFLIKPTQEQERQTRINLRPWLIKTTQTSNGVPKLSQFELLSFDFPFDVLDFNKLSVFHLGCQFLVEEDSKPSSSDFVLPEAVVVLTCNGKKPLALTKKKYSPPFMLLLRCSDEKLFLFLEDFSDYVDYICVFKQRIYAAVDGTGKTITIGPEENQNVELVAEPLVDHGNIRFLVESEGDLLLVDISDHDLTVDVFRLDEKERKWVKIKNLGDRVLFIGLEYSFSASASDLCVSEGNCIIFIDDVFFYDHTDTDTEHIMTIFFMGQDGQLWPLSDYPEYYNLFWPPPEWIVKSHSH</sequence>
<dbReference type="eggNOG" id="ENOG502QW71">
    <property type="taxonomic scope" value="Eukaryota"/>
</dbReference>
<dbReference type="OrthoDB" id="638130at2759"/>
<name>G7IWM2_MEDTR</name>
<dbReference type="SUPFAM" id="SSF81383">
    <property type="entry name" value="F-box domain"/>
    <property type="match status" value="1"/>
</dbReference>
<dbReference type="InterPro" id="IPR051304">
    <property type="entry name" value="SCF_F-box_domain"/>
</dbReference>
<dbReference type="CDD" id="cd09917">
    <property type="entry name" value="F-box_SF"/>
    <property type="match status" value="1"/>
</dbReference>
<evidence type="ECO:0000313" key="5">
    <source>
        <dbReference type="Proteomes" id="UP000002051"/>
    </source>
</evidence>
<dbReference type="EnsemblPlants" id="AES69435">
    <property type="protein sequence ID" value="AES69435"/>
    <property type="gene ID" value="MTR_3g029920"/>
</dbReference>
<dbReference type="Gene3D" id="1.20.1280.50">
    <property type="match status" value="1"/>
</dbReference>
<gene>
    <name evidence="4" type="primary">11445561</name>
    <name evidence="2" type="ordered locus">MTR_3g029920</name>
    <name evidence="3" type="ORF">MtrunA17_Chr3g0088721</name>
</gene>
<dbReference type="KEGG" id="mtr:11445561"/>
<dbReference type="PANTHER" id="PTHR47123">
    <property type="entry name" value="F-BOX PROTEIN SKIP23"/>
    <property type="match status" value="1"/>
</dbReference>
<evidence type="ECO:0000259" key="1">
    <source>
        <dbReference type="SMART" id="SM00256"/>
    </source>
</evidence>